<keyword evidence="6" id="KW-0560">Oxidoreductase</keyword>
<evidence type="ECO:0000256" key="6">
    <source>
        <dbReference type="ARBA" id="ARBA00023002"/>
    </source>
</evidence>
<dbReference type="SUPFAM" id="SSF47336">
    <property type="entry name" value="ACP-like"/>
    <property type="match status" value="1"/>
</dbReference>
<keyword evidence="7" id="KW-0511">Multifunctional enzyme</keyword>
<feature type="domain" description="Ketosynthase family 3 (KS3)" evidence="12">
    <location>
        <begin position="1"/>
        <end position="308"/>
    </location>
</feature>
<dbReference type="InterPro" id="IPR050091">
    <property type="entry name" value="PKS_NRPS_Biosynth_Enz"/>
</dbReference>
<dbReference type="InterPro" id="IPR056501">
    <property type="entry name" value="NAD-bd_HRPKS_sdrA"/>
</dbReference>
<feature type="active site" description="Proton acceptor; for dehydratase activity" evidence="9">
    <location>
        <position position="853"/>
    </location>
</feature>
<dbReference type="InterPro" id="IPR020807">
    <property type="entry name" value="PKS_DH"/>
</dbReference>
<dbReference type="GO" id="GO:0032259">
    <property type="term" value="P:methylation"/>
    <property type="evidence" value="ECO:0007669"/>
    <property type="project" value="UniProtKB-KW"/>
</dbReference>
<dbReference type="InterPro" id="IPR018201">
    <property type="entry name" value="Ketoacyl_synth_AS"/>
</dbReference>
<dbReference type="Pfam" id="PF02801">
    <property type="entry name" value="Ketoacyl-synt_C"/>
    <property type="match status" value="1"/>
</dbReference>
<dbReference type="Gene3D" id="3.40.47.10">
    <property type="match status" value="1"/>
</dbReference>
<dbReference type="InterPro" id="IPR057326">
    <property type="entry name" value="KR_dom"/>
</dbReference>
<dbReference type="Gene3D" id="1.10.1200.10">
    <property type="entry name" value="ACP-like"/>
    <property type="match status" value="1"/>
</dbReference>
<dbReference type="GO" id="GO:0030639">
    <property type="term" value="P:polyketide biosynthetic process"/>
    <property type="evidence" value="ECO:0007669"/>
    <property type="project" value="UniProtKB-ARBA"/>
</dbReference>
<dbReference type="InterPro" id="IPR049900">
    <property type="entry name" value="PKS_mFAS_DH"/>
</dbReference>
<feature type="compositionally biased region" description="Polar residues" evidence="10">
    <location>
        <begin position="156"/>
        <end position="175"/>
    </location>
</feature>
<evidence type="ECO:0000256" key="2">
    <source>
        <dbReference type="ARBA" id="ARBA00022553"/>
    </source>
</evidence>
<evidence type="ECO:0000256" key="1">
    <source>
        <dbReference type="ARBA" id="ARBA00022450"/>
    </source>
</evidence>
<dbReference type="SUPFAM" id="SSF51735">
    <property type="entry name" value="NAD(P)-binding Rossmann-fold domains"/>
    <property type="match status" value="2"/>
</dbReference>
<dbReference type="Pfam" id="PF00698">
    <property type="entry name" value="Acyl_transf_1"/>
    <property type="match status" value="1"/>
</dbReference>
<dbReference type="PROSITE" id="PS50075">
    <property type="entry name" value="CARRIER"/>
    <property type="match status" value="1"/>
</dbReference>
<keyword evidence="3" id="KW-0489">Methyltransferase</keyword>
<dbReference type="GO" id="GO:1901336">
    <property type="term" value="P:lactone biosynthetic process"/>
    <property type="evidence" value="ECO:0007669"/>
    <property type="project" value="UniProtKB-ARBA"/>
</dbReference>
<dbReference type="InterPro" id="IPR006162">
    <property type="entry name" value="Ppantetheine_attach_site"/>
</dbReference>
<dbReference type="InterPro" id="IPR020843">
    <property type="entry name" value="ER"/>
</dbReference>
<feature type="region of interest" description="Disordered" evidence="10">
    <location>
        <begin position="154"/>
        <end position="175"/>
    </location>
</feature>
<keyword evidence="1" id="KW-0596">Phosphopantetheine</keyword>
<dbReference type="PANTHER" id="PTHR43775:SF29">
    <property type="entry name" value="ASPERFURANONE POLYKETIDE SYNTHASE AFOG-RELATED"/>
    <property type="match status" value="1"/>
</dbReference>
<feature type="domain" description="Carrier" evidence="11">
    <location>
        <begin position="2183"/>
        <end position="2259"/>
    </location>
</feature>
<evidence type="ECO:0000313" key="14">
    <source>
        <dbReference type="EMBL" id="KAJ5180539.1"/>
    </source>
</evidence>
<dbReference type="InterPro" id="IPR016039">
    <property type="entry name" value="Thiolase-like"/>
</dbReference>
<dbReference type="PROSITE" id="PS00606">
    <property type="entry name" value="KS3_1"/>
    <property type="match status" value="1"/>
</dbReference>
<dbReference type="Pfam" id="PF00109">
    <property type="entry name" value="ketoacyl-synt"/>
    <property type="match status" value="1"/>
</dbReference>
<dbReference type="InterPro" id="IPR049552">
    <property type="entry name" value="PKS_DH_N"/>
</dbReference>
<dbReference type="SMART" id="SM00826">
    <property type="entry name" value="PKS_DH"/>
    <property type="match status" value="1"/>
</dbReference>
<evidence type="ECO:0000259" key="13">
    <source>
        <dbReference type="PROSITE" id="PS52019"/>
    </source>
</evidence>
<dbReference type="PROSITE" id="PS52019">
    <property type="entry name" value="PKS_MFAS_DH"/>
    <property type="match status" value="1"/>
</dbReference>
<dbReference type="Pfam" id="PF14765">
    <property type="entry name" value="PS-DH"/>
    <property type="match status" value="1"/>
</dbReference>
<dbReference type="InterPro" id="IPR016036">
    <property type="entry name" value="Malonyl_transacylase_ACP-bd"/>
</dbReference>
<dbReference type="SMART" id="SM00823">
    <property type="entry name" value="PKS_PP"/>
    <property type="match status" value="1"/>
</dbReference>
<dbReference type="Gene3D" id="3.40.366.10">
    <property type="entry name" value="Malonyl-Coenzyme A Acyl Carrier Protein, domain 2"/>
    <property type="match status" value="1"/>
</dbReference>
<dbReference type="Gene3D" id="3.90.180.10">
    <property type="entry name" value="Medium-chain alcohol dehydrogenases, catalytic domain"/>
    <property type="match status" value="1"/>
</dbReference>
<reference evidence="14" key="2">
    <citation type="journal article" date="2023" name="IMA Fungus">
        <title>Comparative genomic study of the Penicillium genus elucidates a diverse pangenome and 15 lateral gene transfer events.</title>
        <authorList>
            <person name="Petersen C."/>
            <person name="Sorensen T."/>
            <person name="Nielsen M.R."/>
            <person name="Sondergaard T.E."/>
            <person name="Sorensen J.L."/>
            <person name="Fitzpatrick D.A."/>
            <person name="Frisvad J.C."/>
            <person name="Nielsen K.L."/>
        </authorList>
    </citation>
    <scope>NUCLEOTIDE SEQUENCE</scope>
    <source>
        <strain evidence="14">IBT 21917</strain>
    </source>
</reference>
<evidence type="ECO:0000256" key="10">
    <source>
        <dbReference type="SAM" id="MobiDB-lite"/>
    </source>
</evidence>
<dbReference type="PANTHER" id="PTHR43775">
    <property type="entry name" value="FATTY ACID SYNTHASE"/>
    <property type="match status" value="1"/>
</dbReference>
<dbReference type="InterPro" id="IPR014031">
    <property type="entry name" value="Ketoacyl_synth_C"/>
</dbReference>
<dbReference type="CDD" id="cd05195">
    <property type="entry name" value="enoyl_red"/>
    <property type="match status" value="1"/>
</dbReference>
<dbReference type="SUPFAM" id="SSF53901">
    <property type="entry name" value="Thiolase-like"/>
    <property type="match status" value="1"/>
</dbReference>
<keyword evidence="5" id="KW-0521">NADP</keyword>
<proteinExistence type="predicted"/>
<feature type="region of interest" description="N-terminal hotdog fold" evidence="9">
    <location>
        <begin position="821"/>
        <end position="954"/>
    </location>
</feature>
<reference evidence="14" key="1">
    <citation type="submission" date="2022-11" db="EMBL/GenBank/DDBJ databases">
        <authorList>
            <person name="Petersen C."/>
        </authorList>
    </citation>
    <scope>NUCLEOTIDE SEQUENCE</scope>
    <source>
        <strain evidence="14">IBT 21917</strain>
    </source>
</reference>
<dbReference type="Proteomes" id="UP001146351">
    <property type="component" value="Unassembled WGS sequence"/>
</dbReference>
<dbReference type="Pfam" id="PF00107">
    <property type="entry name" value="ADH_zinc_N"/>
    <property type="match status" value="1"/>
</dbReference>
<keyword evidence="2" id="KW-0597">Phosphoprotein</keyword>
<dbReference type="SMART" id="SM00822">
    <property type="entry name" value="PKS_KR"/>
    <property type="match status" value="1"/>
</dbReference>
<name>A0A9W9IK65_9EURO</name>
<dbReference type="InterPro" id="IPR042104">
    <property type="entry name" value="PKS_dehydratase_sf"/>
</dbReference>
<evidence type="ECO:0000256" key="3">
    <source>
        <dbReference type="ARBA" id="ARBA00022603"/>
    </source>
</evidence>
<dbReference type="OrthoDB" id="329835at2759"/>
<dbReference type="InterPro" id="IPR014030">
    <property type="entry name" value="Ketoacyl_synth_N"/>
</dbReference>
<dbReference type="InterPro" id="IPR020806">
    <property type="entry name" value="PKS_PP-bd"/>
</dbReference>
<protein>
    <submittedName>
        <fullName evidence="14">Polyketide synthase</fullName>
    </submittedName>
</protein>
<dbReference type="Pfam" id="PF23297">
    <property type="entry name" value="ACP_SdgA_C"/>
    <property type="match status" value="1"/>
</dbReference>
<feature type="active site" description="Proton donor; for dehydratase activity" evidence="9">
    <location>
        <position position="1046"/>
    </location>
</feature>
<evidence type="ECO:0000256" key="8">
    <source>
        <dbReference type="ARBA" id="ARBA00023315"/>
    </source>
</evidence>
<dbReference type="Pfam" id="PF21089">
    <property type="entry name" value="PKS_DH_N"/>
    <property type="match status" value="1"/>
</dbReference>
<accession>A0A9W9IK65</accession>
<dbReference type="InterPro" id="IPR049551">
    <property type="entry name" value="PKS_DH_C"/>
</dbReference>
<dbReference type="GO" id="GO:0004312">
    <property type="term" value="F:fatty acid synthase activity"/>
    <property type="evidence" value="ECO:0007669"/>
    <property type="project" value="TreeGrafter"/>
</dbReference>
<dbReference type="SMART" id="SM00825">
    <property type="entry name" value="PKS_KS"/>
    <property type="match status" value="1"/>
</dbReference>
<dbReference type="InterPro" id="IPR009081">
    <property type="entry name" value="PP-bd_ACP"/>
</dbReference>
<dbReference type="SUPFAM" id="SSF55048">
    <property type="entry name" value="Probable ACP-binding domain of malonyl-CoA ACP transacylase"/>
    <property type="match status" value="1"/>
</dbReference>
<dbReference type="InterPro" id="IPR013149">
    <property type="entry name" value="ADH-like_C"/>
</dbReference>
<dbReference type="GO" id="GO:0006633">
    <property type="term" value="P:fatty acid biosynthetic process"/>
    <property type="evidence" value="ECO:0007669"/>
    <property type="project" value="InterPro"/>
</dbReference>
<dbReference type="EMBL" id="JAPQKO010000002">
    <property type="protein sequence ID" value="KAJ5180539.1"/>
    <property type="molecule type" value="Genomic_DNA"/>
</dbReference>
<evidence type="ECO:0000256" key="7">
    <source>
        <dbReference type="ARBA" id="ARBA00023268"/>
    </source>
</evidence>
<evidence type="ECO:0000313" key="15">
    <source>
        <dbReference type="Proteomes" id="UP001146351"/>
    </source>
</evidence>
<dbReference type="SMART" id="SM00827">
    <property type="entry name" value="PKS_AT"/>
    <property type="match status" value="1"/>
</dbReference>
<evidence type="ECO:0000259" key="11">
    <source>
        <dbReference type="PROSITE" id="PS50075"/>
    </source>
</evidence>
<keyword evidence="15" id="KW-1185">Reference proteome</keyword>
<evidence type="ECO:0000256" key="4">
    <source>
        <dbReference type="ARBA" id="ARBA00022679"/>
    </source>
</evidence>
<dbReference type="Gene3D" id="3.10.129.110">
    <property type="entry name" value="Polyketide synthase dehydratase"/>
    <property type="match status" value="1"/>
</dbReference>
<keyword evidence="4" id="KW-0808">Transferase</keyword>
<dbReference type="InterPro" id="IPR036736">
    <property type="entry name" value="ACP-like_sf"/>
</dbReference>
<dbReference type="CDD" id="cd00833">
    <property type="entry name" value="PKS"/>
    <property type="match status" value="1"/>
</dbReference>
<dbReference type="InterPro" id="IPR001227">
    <property type="entry name" value="Ac_transferase_dom_sf"/>
</dbReference>
<evidence type="ECO:0000259" key="12">
    <source>
        <dbReference type="PROSITE" id="PS52004"/>
    </source>
</evidence>
<dbReference type="InterPro" id="IPR011032">
    <property type="entry name" value="GroES-like_sf"/>
</dbReference>
<dbReference type="Gene3D" id="3.30.70.3290">
    <property type="match status" value="1"/>
</dbReference>
<comment type="caution">
    <text evidence="14">The sequence shown here is derived from an EMBL/GenBank/DDBJ whole genome shotgun (WGS) entry which is preliminary data.</text>
</comment>
<dbReference type="InterPro" id="IPR013154">
    <property type="entry name" value="ADH-like_N"/>
</dbReference>
<dbReference type="PROSITE" id="PS52004">
    <property type="entry name" value="KS3_2"/>
    <property type="match status" value="1"/>
</dbReference>
<dbReference type="InterPro" id="IPR014043">
    <property type="entry name" value="Acyl_transferase_dom"/>
</dbReference>
<dbReference type="Pfam" id="PF08240">
    <property type="entry name" value="ADH_N"/>
    <property type="match status" value="1"/>
</dbReference>
<organism evidence="14 15">
    <name type="scientific">Penicillium capsulatum</name>
    <dbReference type="NCBI Taxonomy" id="69766"/>
    <lineage>
        <taxon>Eukaryota</taxon>
        <taxon>Fungi</taxon>
        <taxon>Dikarya</taxon>
        <taxon>Ascomycota</taxon>
        <taxon>Pezizomycotina</taxon>
        <taxon>Eurotiomycetes</taxon>
        <taxon>Eurotiomycetidae</taxon>
        <taxon>Eurotiales</taxon>
        <taxon>Aspergillaceae</taxon>
        <taxon>Penicillium</taxon>
    </lineage>
</organism>
<dbReference type="GO" id="GO:0016491">
    <property type="term" value="F:oxidoreductase activity"/>
    <property type="evidence" value="ECO:0007669"/>
    <property type="project" value="UniProtKB-KW"/>
</dbReference>
<dbReference type="InterPro" id="IPR013968">
    <property type="entry name" value="PKS_KR"/>
</dbReference>
<evidence type="ECO:0000256" key="9">
    <source>
        <dbReference type="PROSITE-ProRule" id="PRU01363"/>
    </source>
</evidence>
<dbReference type="InterPro" id="IPR020841">
    <property type="entry name" value="PKS_Beta-ketoAc_synthase_dom"/>
</dbReference>
<dbReference type="SMART" id="SM00829">
    <property type="entry name" value="PKS_ER"/>
    <property type="match status" value="1"/>
</dbReference>
<dbReference type="Gene3D" id="3.40.50.720">
    <property type="entry name" value="NAD(P)-binding Rossmann-like Domain"/>
    <property type="match status" value="2"/>
</dbReference>
<dbReference type="GO" id="GO:0004315">
    <property type="term" value="F:3-oxoacyl-[acyl-carrier-protein] synthase activity"/>
    <property type="evidence" value="ECO:0007669"/>
    <property type="project" value="InterPro"/>
</dbReference>
<gene>
    <name evidence="14" type="ORF">N7492_003749</name>
</gene>
<dbReference type="Pfam" id="PF08659">
    <property type="entry name" value="KR"/>
    <property type="match status" value="1"/>
</dbReference>
<dbReference type="PROSITE" id="PS00012">
    <property type="entry name" value="PHOSPHOPANTETHEINE"/>
    <property type="match status" value="1"/>
</dbReference>
<keyword evidence="8" id="KW-0012">Acyltransferase</keyword>
<sequence>MEEVAGTRTSVYSGVFSNDWQHLQYKDAEQCKTTTALGVQACFNANRVSWFFNFTGNSANIDTACSSSLVCLDIGCQGLRSGDEDMSIVSGCNVILSPDNMHSLTNLNMLSPDGQCYSFDHRANGYSRGEGFGVLVLKRLSDAIRDSDTIRGIIRSTGSNQDGRTSSITLPSPQSQERLIRDTYAKAGLDMEPTRLFEAHGTGTSAGDPLESKAIGAAFRNTRSEDDPLWVGAMKSNIGHLEGASGIAGVIKAMLVLERAVIPPNTNFEKLNPMIDAEFLKIKHVVLDDVYHYLKANGLTAWHLTVENPPSEASVKSQGTKVIPAIKSDLASDPLKKAKLLVISANDESANRRQAKAYGDYLSDLGELESGYLDHLAYTLASKRSSLHWKSFAVVKSVADLQNIEKIFSAPMSSLEKPSLGFIFTGQGSQWAGMGRELISYPIFERSLQRSEKILQGLGCSWDLRRELMDEAGSKINTPEIAQPGCTALQIALVDLLSDFDVHPTAVVGHSSGEIGAAYCSGALSALSALKLAYYRGIFSEALGSDPETRKGGMMSVGLSEDAVRPYVDNITAQFGSAGLTIACINSPKNVTLSGDLDQIDAIKSVLTSNGIFARKLLVNIAYHSPHMLAAAADYRQSIQKLTSGQAPPKPVAMVSSLTGKRVEREELLDPEYWVLNMLSPVRFHDAIETLLSSSSQRIRKKIDLSHRKYFKIDAMVELGPHSTLRGPINEIVLAQRATGTGYVSTLIRNSSAVTSTLTALGYLKCFGYPVNMMKVNRLEPPYKQYMVLPDLPEYSFDRSETYWEESRICGNYRLGEQGKLDLLGKPVPDWNQFEPRWRNFLRASEMSWIEDHSVNGILIYPGAGMLVMAIEAANQLTKDEPDILGFDLMDVAFKKPLKIPQDPQGIETHLTIHLAQDNSRMLSQRSPFRLFSFTNGEWEENCSGYVQARYTQDTNEIDNGKEQEEELKTFRKIAHEMKEACAVPISPAKFYSALNKSGLGLGPSFHRIAEASLDPQQRVRGKVGPFQWPHHEFPEAHVIHPTTLDAILHMSVAGYNQGGDVTTATMIPTFLRSLHVSKHGLNFPETTEIQHHAWLNFGNRDIEASGFALSHDQDSLLLQFEDIRLTKVAENKEDSTAGALQAQQAVYHVEHKPEPDLVSAAALVHFCESDLGENQTPFERYVDLLVHKNGGLHVLAISNNLPLASKFLETSTARDRNTGEILYPRYLSFSFGSPFDEDVENGKCVLGDYQSTSFIRLDITKEPASQNVQGPYDIIFAPAEVKWSKGALENLKKILVPRGKLLLCKSSEMDGTSNESPGTESPMGFASDYGLLDRGLQLVAPSPHQGGHSLVRIYENSCSQESETKGHVFMIFDPESDLQIKVSAALMKHWRGQGIHHVFSGTLEMASIWGQKENTTFVCLLELDQPFLYTIKKGPWLLLKELLQSARSILWPTFSGGSEAGRPEFMVVHGLMRALRNEYAQLRITIVALEAADGLSDHQMSMVTQLLLAKHINSDPRILDVEYLEKGKVLQIPRIVPAISLTHDFRRRSKSEVSGPLLVRDSPPLSISKESMGILDNLHFVEDESVHLPLPADELEVQVQAIGLNFKDCLVALGQIPNSSMGQECAGIVTRVGSGTSFQPGDRVLLTAAQTFQTLVRGKMAVRIPEEMSFASAAAIPVQFGTAYEVIHRLAQLEEGDFILIHTASSGTGQALIQMARPLGATVLATVGSQKKKEFLMETYGIPEEHIFYSRDTSFAKGVMRVTHGLGADVIVNTLTGSGFSASWECIAPNGRFIEIGKRNILSNAQIPLYGLRNNVSFMTYDASLWIQKRPLKARRDLEKIVALFSEGNLHTALPLHVHDVSEVTQVLKTVQRGECIGKFVFAVNPESQVQATIKTRPSFQIDPNATFVIAGGLGGIGRATARWMADRGAKNLVLLSRFGPRTDSGRKVVSDLQATGVRVETPACDITNLDAMSAVFSRLMSDMPPIKGVFQMSIIARVAVECKTVGSWNLHTVLPAGMDFFILLSSASGLAGIKGQANYDAGNTYEDALARYRTSKGEKATALDLGAMVDDGILAEDPGLLSRVLAYGTLEPITREKFYGILDYYCNPELPLLTPNESQVALGLGIGGGAGLESVDHSKQPMLQPLVIAGQRQGAISENQGGDGKDRERFAASTSLENAAQIFSNAAIEMLARSLSTMQDGSSVDPDKPLQAYGVDSLLAIELRNWIFKKFDAEVAVFETQGSSTLGTLSMLVAGRSTIKHEKWSMAE</sequence>
<dbReference type="Pfam" id="PF23114">
    <property type="entry name" value="NAD-bd_HRPKS_sdrA"/>
    <property type="match status" value="1"/>
</dbReference>
<dbReference type="InterPro" id="IPR036291">
    <property type="entry name" value="NAD(P)-bd_dom_sf"/>
</dbReference>
<dbReference type="GO" id="GO:0008168">
    <property type="term" value="F:methyltransferase activity"/>
    <property type="evidence" value="ECO:0007669"/>
    <property type="project" value="UniProtKB-KW"/>
</dbReference>
<dbReference type="SUPFAM" id="SSF52151">
    <property type="entry name" value="FabD/lysophospholipase-like"/>
    <property type="match status" value="1"/>
</dbReference>
<evidence type="ECO:0000256" key="5">
    <source>
        <dbReference type="ARBA" id="ARBA00022857"/>
    </source>
</evidence>
<dbReference type="GO" id="GO:0031177">
    <property type="term" value="F:phosphopantetheine binding"/>
    <property type="evidence" value="ECO:0007669"/>
    <property type="project" value="InterPro"/>
</dbReference>
<feature type="domain" description="PKS/mFAS DH" evidence="13">
    <location>
        <begin position="821"/>
        <end position="1135"/>
    </location>
</feature>
<dbReference type="InterPro" id="IPR016035">
    <property type="entry name" value="Acyl_Trfase/lysoPLipase"/>
</dbReference>
<feature type="region of interest" description="C-terminal hotdog fold" evidence="9">
    <location>
        <begin position="983"/>
        <end position="1135"/>
    </location>
</feature>
<dbReference type="SUPFAM" id="SSF50129">
    <property type="entry name" value="GroES-like"/>
    <property type="match status" value="1"/>
</dbReference>